<evidence type="ECO:0000313" key="3">
    <source>
        <dbReference type="EMBL" id="MFC5156938.1"/>
    </source>
</evidence>
<name>A0ABW0ATD8_9ACTN</name>
<dbReference type="EMBL" id="JBHSKP010000053">
    <property type="protein sequence ID" value="MFC5156938.1"/>
    <property type="molecule type" value="Genomic_DNA"/>
</dbReference>
<evidence type="ECO:0000256" key="1">
    <source>
        <dbReference type="SAM" id="MobiDB-lite"/>
    </source>
</evidence>
<keyword evidence="4" id="KW-1185">Reference proteome</keyword>
<evidence type="ECO:0008006" key="5">
    <source>
        <dbReference type="Google" id="ProtNLM"/>
    </source>
</evidence>
<organism evidence="3 4">
    <name type="scientific">Streptomyces amakusaensis</name>
    <dbReference type="NCBI Taxonomy" id="67271"/>
    <lineage>
        <taxon>Bacteria</taxon>
        <taxon>Bacillati</taxon>
        <taxon>Actinomycetota</taxon>
        <taxon>Actinomycetes</taxon>
        <taxon>Kitasatosporales</taxon>
        <taxon>Streptomycetaceae</taxon>
        <taxon>Streptomyces</taxon>
    </lineage>
</organism>
<comment type="caution">
    <text evidence="3">The sequence shown here is derived from an EMBL/GenBank/DDBJ whole genome shotgun (WGS) entry which is preliminary data.</text>
</comment>
<evidence type="ECO:0000256" key="2">
    <source>
        <dbReference type="SAM" id="Phobius"/>
    </source>
</evidence>
<accession>A0ABW0ATD8</accession>
<proteinExistence type="predicted"/>
<dbReference type="RefSeq" id="WP_344486545.1">
    <property type="nucleotide sequence ID" value="NZ_BAAASB010000042.1"/>
</dbReference>
<evidence type="ECO:0000313" key="4">
    <source>
        <dbReference type="Proteomes" id="UP001596160"/>
    </source>
</evidence>
<gene>
    <name evidence="3" type="ORF">ACFPRH_35025</name>
</gene>
<sequence length="75" mass="7615">MSRKQIAAATALALVMLVVFGWSAVMAAMGHQALIAVLAPVLGLTVVQVLRGLRSRSGPPGGHRAAAEPAQEDGA</sequence>
<keyword evidence="2" id="KW-0812">Transmembrane</keyword>
<feature type="region of interest" description="Disordered" evidence="1">
    <location>
        <begin position="54"/>
        <end position="75"/>
    </location>
</feature>
<protein>
    <recommendedName>
        <fullName evidence="5">Secreted protein</fullName>
    </recommendedName>
</protein>
<dbReference type="Proteomes" id="UP001596160">
    <property type="component" value="Unassembled WGS sequence"/>
</dbReference>
<feature type="compositionally biased region" description="Low complexity" evidence="1">
    <location>
        <begin position="54"/>
        <end position="64"/>
    </location>
</feature>
<reference evidence="4" key="1">
    <citation type="journal article" date="2019" name="Int. J. Syst. Evol. Microbiol.">
        <title>The Global Catalogue of Microorganisms (GCM) 10K type strain sequencing project: providing services to taxonomists for standard genome sequencing and annotation.</title>
        <authorList>
            <consortium name="The Broad Institute Genomics Platform"/>
            <consortium name="The Broad Institute Genome Sequencing Center for Infectious Disease"/>
            <person name="Wu L."/>
            <person name="Ma J."/>
        </authorList>
    </citation>
    <scope>NUCLEOTIDE SEQUENCE [LARGE SCALE GENOMIC DNA]</scope>
    <source>
        <strain evidence="4">PCU 266</strain>
    </source>
</reference>
<keyword evidence="2" id="KW-0472">Membrane</keyword>
<feature type="transmembrane region" description="Helical" evidence="2">
    <location>
        <begin position="31"/>
        <end position="50"/>
    </location>
</feature>
<keyword evidence="2" id="KW-1133">Transmembrane helix</keyword>